<dbReference type="Gene3D" id="1.20.1070.10">
    <property type="entry name" value="Rhodopsin 7-helix transmembrane proteins"/>
    <property type="match status" value="1"/>
</dbReference>
<dbReference type="InterPro" id="IPR000725">
    <property type="entry name" value="Olfact_rcpt"/>
</dbReference>
<evidence type="ECO:0000256" key="1">
    <source>
        <dbReference type="ARBA" id="ARBA00004651"/>
    </source>
</evidence>
<evidence type="ECO:0000256" key="7">
    <source>
        <dbReference type="ARBA" id="ARBA00023170"/>
    </source>
</evidence>
<dbReference type="InterPro" id="IPR017452">
    <property type="entry name" value="GPCR_Rhodpsn_7TM"/>
</dbReference>
<dbReference type="GO" id="GO:0007186">
    <property type="term" value="P:G protein-coupled receptor signaling pathway"/>
    <property type="evidence" value="ECO:0007669"/>
    <property type="project" value="InterPro"/>
</dbReference>
<keyword evidence="2" id="KW-1003">Cell membrane</keyword>
<evidence type="ECO:0000259" key="10">
    <source>
        <dbReference type="PROSITE" id="PS50262"/>
    </source>
</evidence>
<accession>G5BRI9</accession>
<feature type="transmembrane region" description="Helical" evidence="9">
    <location>
        <begin position="182"/>
        <end position="205"/>
    </location>
</feature>
<evidence type="ECO:0000256" key="6">
    <source>
        <dbReference type="ARBA" id="ARBA00023136"/>
    </source>
</evidence>
<keyword evidence="3" id="KW-0716">Sensory transduction</keyword>
<dbReference type="Pfam" id="PF13853">
    <property type="entry name" value="7tm_4"/>
    <property type="match status" value="1"/>
</dbReference>
<evidence type="ECO:0000256" key="9">
    <source>
        <dbReference type="SAM" id="Phobius"/>
    </source>
</evidence>
<comment type="subcellular location">
    <subcellularLocation>
        <location evidence="1">Cell membrane</location>
        <topology evidence="1">Multi-pass membrane protein</topology>
    </subcellularLocation>
</comment>
<dbReference type="PANTHER" id="PTHR26453">
    <property type="entry name" value="OLFACTORY RECEPTOR"/>
    <property type="match status" value="1"/>
</dbReference>
<keyword evidence="8" id="KW-0807">Transducer</keyword>
<name>G5BRI9_HETGA</name>
<proteinExistence type="predicted"/>
<dbReference type="PROSITE" id="PS50262">
    <property type="entry name" value="G_PROTEIN_RECEP_F1_2"/>
    <property type="match status" value="1"/>
</dbReference>
<evidence type="ECO:0000313" key="12">
    <source>
        <dbReference type="Proteomes" id="UP000006813"/>
    </source>
</evidence>
<evidence type="ECO:0000256" key="8">
    <source>
        <dbReference type="ARBA" id="ARBA00023224"/>
    </source>
</evidence>
<feature type="transmembrane region" description="Helical" evidence="9">
    <location>
        <begin position="135"/>
        <end position="162"/>
    </location>
</feature>
<organism evidence="11 12">
    <name type="scientific">Heterocephalus glaber</name>
    <name type="common">Naked mole rat</name>
    <dbReference type="NCBI Taxonomy" id="10181"/>
    <lineage>
        <taxon>Eukaryota</taxon>
        <taxon>Metazoa</taxon>
        <taxon>Chordata</taxon>
        <taxon>Craniata</taxon>
        <taxon>Vertebrata</taxon>
        <taxon>Euteleostomi</taxon>
        <taxon>Mammalia</taxon>
        <taxon>Eutheria</taxon>
        <taxon>Euarchontoglires</taxon>
        <taxon>Glires</taxon>
        <taxon>Rodentia</taxon>
        <taxon>Hystricomorpha</taxon>
        <taxon>Bathyergidae</taxon>
        <taxon>Heterocephalus</taxon>
    </lineage>
</organism>
<feature type="domain" description="G-protein coupled receptors family 1 profile" evidence="10">
    <location>
        <begin position="61"/>
        <end position="301"/>
    </location>
</feature>
<keyword evidence="4 9" id="KW-0812">Transmembrane</keyword>
<dbReference type="PRINTS" id="PR00245">
    <property type="entry name" value="OLFACTORYR"/>
</dbReference>
<dbReference type="SUPFAM" id="SSF81321">
    <property type="entry name" value="Family A G protein-coupled receptor-like"/>
    <property type="match status" value="2"/>
</dbReference>
<keyword evidence="6 9" id="KW-0472">Membrane</keyword>
<evidence type="ECO:0000256" key="5">
    <source>
        <dbReference type="ARBA" id="ARBA00022989"/>
    </source>
</evidence>
<sequence length="301" mass="33043">MGAAVIGPWVTAARGVPAPSSHSCCFSGCMTSSTPQCPHLLGLRTPSLLALDLVGAQDCHGIVFPAVSALHGESQPWSCLDGQLRTPMYFLLRQFSLMDLMLVCTTVPKMAVNFLSGRKSISLWSCLDGQLRTPMYFLLRQFSLMDLMLVCTTVPKMAVNFLSGRKSISLPLRYPVLMRQKLCVLLTAASWILGSLDGIIMHTAALSLSYCNSLVIHHFFCDVAALLPFSSTDMTAFERLMFICCMVMLIFSAVIIIASYSCVLRAVIHMGSRESRHKAFTTCSSHLLVVGLYYELTCLCT</sequence>
<evidence type="ECO:0000256" key="4">
    <source>
        <dbReference type="ARBA" id="ARBA00022692"/>
    </source>
</evidence>
<feature type="transmembrane region" description="Helical" evidence="9">
    <location>
        <begin position="240"/>
        <end position="268"/>
    </location>
</feature>
<keyword evidence="5 9" id="KW-1133">Transmembrane helix</keyword>
<protein>
    <submittedName>
        <fullName evidence="11">Olfactory receptor 2M4</fullName>
    </submittedName>
</protein>
<dbReference type="GO" id="GO:0004984">
    <property type="term" value="F:olfactory receptor activity"/>
    <property type="evidence" value="ECO:0007669"/>
    <property type="project" value="InterPro"/>
</dbReference>
<dbReference type="InParanoid" id="G5BRI9"/>
<reference evidence="11 12" key="1">
    <citation type="journal article" date="2011" name="Nature">
        <title>Genome sequencing reveals insights into physiology and longevity of the naked mole rat.</title>
        <authorList>
            <person name="Kim E.B."/>
            <person name="Fang X."/>
            <person name="Fushan A.A."/>
            <person name="Huang Z."/>
            <person name="Lobanov A.V."/>
            <person name="Han L."/>
            <person name="Marino S.M."/>
            <person name="Sun X."/>
            <person name="Turanov A.A."/>
            <person name="Yang P."/>
            <person name="Yim S.H."/>
            <person name="Zhao X."/>
            <person name="Kasaikina M.V."/>
            <person name="Stoletzki N."/>
            <person name="Peng C."/>
            <person name="Polak P."/>
            <person name="Xiong Z."/>
            <person name="Kiezun A."/>
            <person name="Zhu Y."/>
            <person name="Chen Y."/>
            <person name="Kryukov G.V."/>
            <person name="Zhang Q."/>
            <person name="Peshkin L."/>
            <person name="Yang L."/>
            <person name="Bronson R.T."/>
            <person name="Buffenstein R."/>
            <person name="Wang B."/>
            <person name="Han C."/>
            <person name="Li Q."/>
            <person name="Chen L."/>
            <person name="Zhao W."/>
            <person name="Sunyaev S.R."/>
            <person name="Park T.J."/>
            <person name="Zhang G."/>
            <person name="Wang J."/>
            <person name="Gladyshev V.N."/>
        </authorList>
    </citation>
    <scope>NUCLEOTIDE SEQUENCE [LARGE SCALE GENOMIC DNA]</scope>
</reference>
<gene>
    <name evidence="11" type="ORF">GW7_20573</name>
</gene>
<dbReference type="EMBL" id="JH171543">
    <property type="protein sequence ID" value="EHB11900.1"/>
    <property type="molecule type" value="Genomic_DNA"/>
</dbReference>
<dbReference type="GO" id="GO:0005886">
    <property type="term" value="C:plasma membrane"/>
    <property type="evidence" value="ECO:0007669"/>
    <property type="project" value="UniProtKB-SubCell"/>
</dbReference>
<dbReference type="AlphaFoldDB" id="G5BRI9"/>
<evidence type="ECO:0000313" key="11">
    <source>
        <dbReference type="EMBL" id="EHB11900.1"/>
    </source>
</evidence>
<evidence type="ECO:0000256" key="3">
    <source>
        <dbReference type="ARBA" id="ARBA00022606"/>
    </source>
</evidence>
<evidence type="ECO:0000256" key="2">
    <source>
        <dbReference type="ARBA" id="ARBA00022475"/>
    </source>
</evidence>
<dbReference type="Proteomes" id="UP000006813">
    <property type="component" value="Unassembled WGS sequence"/>
</dbReference>
<keyword evidence="7 11" id="KW-0675">Receptor</keyword>